<comment type="subcellular location">
    <subcellularLocation>
        <location evidence="1 4">Nucleus</location>
    </subcellularLocation>
</comment>
<feature type="domain" description="Histone deacetylase interacting" evidence="6">
    <location>
        <begin position="293"/>
        <end position="393"/>
    </location>
</feature>
<gene>
    <name evidence="7" type="ORF">F3Y22_tig00110547pilonHSYRG00037</name>
</gene>
<dbReference type="FunFam" id="1.20.1160.11:FF:000001">
    <property type="entry name" value="Paired amphipathic helix protein Sin3"/>
    <property type="match status" value="1"/>
</dbReference>
<evidence type="ECO:0000256" key="2">
    <source>
        <dbReference type="ARBA" id="ARBA00022491"/>
    </source>
</evidence>
<evidence type="ECO:0000313" key="8">
    <source>
        <dbReference type="Proteomes" id="UP000436088"/>
    </source>
</evidence>
<accession>A0A6A3ABK0</accession>
<evidence type="ECO:0000256" key="5">
    <source>
        <dbReference type="SAM" id="MobiDB-lite"/>
    </source>
</evidence>
<dbReference type="GO" id="GO:0003714">
    <property type="term" value="F:transcription corepressor activity"/>
    <property type="evidence" value="ECO:0007669"/>
    <property type="project" value="InterPro"/>
</dbReference>
<keyword evidence="8" id="KW-1185">Reference proteome</keyword>
<dbReference type="EMBL" id="VEPZ02001023">
    <property type="protein sequence ID" value="KAE8701488.1"/>
    <property type="molecule type" value="Genomic_DNA"/>
</dbReference>
<evidence type="ECO:0000256" key="4">
    <source>
        <dbReference type="PROSITE-ProRule" id="PRU00810"/>
    </source>
</evidence>
<dbReference type="SUPFAM" id="SSF47762">
    <property type="entry name" value="PAH2 domain"/>
    <property type="match status" value="2"/>
</dbReference>
<dbReference type="InterPro" id="IPR036600">
    <property type="entry name" value="PAH_sf"/>
</dbReference>
<dbReference type="InterPro" id="IPR013194">
    <property type="entry name" value="HDAC_interact_dom"/>
</dbReference>
<evidence type="ECO:0000313" key="7">
    <source>
        <dbReference type="EMBL" id="KAE8701488.1"/>
    </source>
</evidence>
<dbReference type="InterPro" id="IPR031693">
    <property type="entry name" value="Sin3_C"/>
</dbReference>
<protein>
    <submittedName>
        <fullName evidence="7">Paired amphipathic helix protein Sin3-like 4</fullName>
    </submittedName>
</protein>
<reference evidence="7" key="1">
    <citation type="submission" date="2019-09" db="EMBL/GenBank/DDBJ databases">
        <title>Draft genome information of white flower Hibiscus syriacus.</title>
        <authorList>
            <person name="Kim Y.-M."/>
        </authorList>
    </citation>
    <scope>NUCLEOTIDE SEQUENCE [LARGE SCALE GENOMIC DNA]</scope>
    <source>
        <strain evidence="7">YM2019G1</strain>
    </source>
</reference>
<dbReference type="Pfam" id="PF02671">
    <property type="entry name" value="PAH"/>
    <property type="match status" value="2"/>
</dbReference>
<dbReference type="InterPro" id="IPR039774">
    <property type="entry name" value="Sin3-like"/>
</dbReference>
<dbReference type="PANTHER" id="PTHR12346">
    <property type="entry name" value="SIN3B-RELATED"/>
    <property type="match status" value="1"/>
</dbReference>
<comment type="caution">
    <text evidence="7">The sequence shown here is derived from an EMBL/GenBank/DDBJ whole genome shotgun (WGS) entry which is preliminary data.</text>
</comment>
<organism evidence="7 8">
    <name type="scientific">Hibiscus syriacus</name>
    <name type="common">Rose of Sharon</name>
    <dbReference type="NCBI Taxonomy" id="106335"/>
    <lineage>
        <taxon>Eukaryota</taxon>
        <taxon>Viridiplantae</taxon>
        <taxon>Streptophyta</taxon>
        <taxon>Embryophyta</taxon>
        <taxon>Tracheophyta</taxon>
        <taxon>Spermatophyta</taxon>
        <taxon>Magnoliopsida</taxon>
        <taxon>eudicotyledons</taxon>
        <taxon>Gunneridae</taxon>
        <taxon>Pentapetalae</taxon>
        <taxon>rosids</taxon>
        <taxon>malvids</taxon>
        <taxon>Malvales</taxon>
        <taxon>Malvaceae</taxon>
        <taxon>Malvoideae</taxon>
        <taxon>Hibiscus</taxon>
    </lineage>
</organism>
<keyword evidence="3 4" id="KW-0539">Nucleus</keyword>
<dbReference type="AlphaFoldDB" id="A0A6A3ABK0"/>
<dbReference type="PANTHER" id="PTHR12346:SF0">
    <property type="entry name" value="SIN3A, ISOFORM G"/>
    <property type="match status" value="1"/>
</dbReference>
<evidence type="ECO:0000256" key="3">
    <source>
        <dbReference type="ARBA" id="ARBA00023242"/>
    </source>
</evidence>
<evidence type="ECO:0000256" key="1">
    <source>
        <dbReference type="ARBA" id="ARBA00004123"/>
    </source>
</evidence>
<dbReference type="PROSITE" id="PS51477">
    <property type="entry name" value="PAH"/>
    <property type="match status" value="2"/>
</dbReference>
<sequence>MVGALGPNGELTESYAMEYLRTVKERFPENMGKYCDFVEVLKDFKSQRSSRINPAGSIAMVKELFEGHPDLILGFNICLPEGFRIPLPLVDKRVQPNEMENYLKITNFVSKLKARFQGDDDHTYQSFLYILRKGNKSISTAEVCRKVAALFRDHPDLVLEFTCVLSGSNRYPYSVETLNHETGAMLSPQCILFLLIRTLHAQSGLSMERLGEDKDIVIVKEEKEQKWHEFVRTEGQLHRLVNMEDRDRDQVQEKDELHRISFGNKDAGSHKNLLRSSKDKFIGKSINELDLSNCEQCTPSYRLLPENYPRPVASKRDAIGIEVLNDDWVSVTSWSEDYSFKLTRKNQYEEILFQCEDDRFELDMLLESVKDTTKKVEGLLDNINKGTIKTDWSTCIKDHFTVRNIRCIERFYDDNGLDLMDELRKNQLALPVILTRLKQKQEECTRLSSNSKKLWAEVYANNHHKSLDHRSFSFKQQDPKNLSTKALLAEIKEISEKKQEDVNLTIAAGNRRPIIPDMEFEYPDREIHEDLYQLIKYSCGEICTTEQLDEVMKLWTTFLEPMLGLPSRPQGAEDTEDIVKAKNNNVENGNSCFAEGEVDDSTRRLFELQDCNCFRHNEESFRQHKVEMEEGKFFPNGDLEEGEFLPNEDFTAYNMEDGASEDRENQVLSGKGNKGGSKYEAEGMSDVDEAEGDGTLLPFSERCLLTTKPLAKHVPSALHENETDSQVFYGNDSFYVLFRLHQTLYERLQSAKNNSSSAGRKWMPLSSSSLTDLYVRFMSALYKLLDGSSDHTKFEDDCLVILGAQSYVLFTMDKLIYNLVKRLQVVASEEMDNKLLQLYAYEKLGNSGRTIDVVYHDNARLLLRDDNIYRIECQSSTPTRLSIQLMDYGNKKPEVMAVSMDSNFAAYLRNGFLSAVPEKKEKSRVFLKRNTRKCMDGE</sequence>
<dbReference type="GO" id="GO:0000122">
    <property type="term" value="P:negative regulation of transcription by RNA polymerase II"/>
    <property type="evidence" value="ECO:0007669"/>
    <property type="project" value="TreeGrafter"/>
</dbReference>
<dbReference type="InterPro" id="IPR003822">
    <property type="entry name" value="PAH"/>
</dbReference>
<name>A0A6A3ABK0_HIBSY</name>
<dbReference type="GO" id="GO:0000118">
    <property type="term" value="C:histone deacetylase complex"/>
    <property type="evidence" value="ECO:0007669"/>
    <property type="project" value="TreeGrafter"/>
</dbReference>
<dbReference type="Proteomes" id="UP000436088">
    <property type="component" value="Unassembled WGS sequence"/>
</dbReference>
<dbReference type="SMART" id="SM00761">
    <property type="entry name" value="HDAC_interact"/>
    <property type="match status" value="1"/>
</dbReference>
<dbReference type="Pfam" id="PF16879">
    <property type="entry name" value="Sin3a_C"/>
    <property type="match status" value="1"/>
</dbReference>
<dbReference type="Gene3D" id="1.20.1160.11">
    <property type="entry name" value="Paired amphipathic helix"/>
    <property type="match status" value="2"/>
</dbReference>
<evidence type="ECO:0000259" key="6">
    <source>
        <dbReference type="SMART" id="SM00761"/>
    </source>
</evidence>
<proteinExistence type="predicted"/>
<feature type="region of interest" description="Disordered" evidence="5">
    <location>
        <begin position="658"/>
        <end position="680"/>
    </location>
</feature>
<keyword evidence="2" id="KW-0678">Repressor</keyword>
<dbReference type="GO" id="GO:0000785">
    <property type="term" value="C:chromatin"/>
    <property type="evidence" value="ECO:0007669"/>
    <property type="project" value="TreeGrafter"/>
</dbReference>
<dbReference type="Pfam" id="PF08295">
    <property type="entry name" value="Sin3_corepress"/>
    <property type="match status" value="1"/>
</dbReference>